<dbReference type="EMBL" id="CAJEWN010001672">
    <property type="protein sequence ID" value="CAD2199270.1"/>
    <property type="molecule type" value="Genomic_DNA"/>
</dbReference>
<dbReference type="AlphaFoldDB" id="A0A6V7XIU4"/>
<gene>
    <name evidence="1" type="ORF">MENT_LOCUS52646</name>
</gene>
<comment type="caution">
    <text evidence="1">The sequence shown here is derived from an EMBL/GenBank/DDBJ whole genome shotgun (WGS) entry which is preliminary data.</text>
</comment>
<evidence type="ECO:0000313" key="2">
    <source>
        <dbReference type="Proteomes" id="UP000580250"/>
    </source>
</evidence>
<protein>
    <submittedName>
        <fullName evidence="1">Uncharacterized protein</fullName>
    </submittedName>
</protein>
<reference evidence="1 2" key="1">
    <citation type="submission" date="2020-08" db="EMBL/GenBank/DDBJ databases">
        <authorList>
            <person name="Koutsovoulos G."/>
            <person name="Danchin GJ E."/>
        </authorList>
    </citation>
    <scope>NUCLEOTIDE SEQUENCE [LARGE SCALE GENOMIC DNA]</scope>
</reference>
<evidence type="ECO:0000313" key="1">
    <source>
        <dbReference type="EMBL" id="CAD2199270.1"/>
    </source>
</evidence>
<organism evidence="1 2">
    <name type="scientific">Meloidogyne enterolobii</name>
    <name type="common">Root-knot nematode worm</name>
    <name type="synonym">Meloidogyne mayaguensis</name>
    <dbReference type="NCBI Taxonomy" id="390850"/>
    <lineage>
        <taxon>Eukaryota</taxon>
        <taxon>Metazoa</taxon>
        <taxon>Ecdysozoa</taxon>
        <taxon>Nematoda</taxon>
        <taxon>Chromadorea</taxon>
        <taxon>Rhabditida</taxon>
        <taxon>Tylenchina</taxon>
        <taxon>Tylenchomorpha</taxon>
        <taxon>Tylenchoidea</taxon>
        <taxon>Meloidogynidae</taxon>
        <taxon>Meloidogyninae</taxon>
        <taxon>Meloidogyne</taxon>
    </lineage>
</organism>
<proteinExistence type="predicted"/>
<name>A0A6V7XIU4_MELEN</name>
<dbReference type="Proteomes" id="UP000580250">
    <property type="component" value="Unassembled WGS sequence"/>
</dbReference>
<accession>A0A6V7XIU4</accession>
<sequence>MDELGSDIFCLGGGGSFGGLLGGILENWGVYWEIWGVGGNWGVYLGGGSLIGGILGVTPLLGNNWGVIWGV</sequence>